<evidence type="ECO:0000313" key="2">
    <source>
        <dbReference type="Proteomes" id="UP001630127"/>
    </source>
</evidence>
<dbReference type="EMBL" id="JBJUIK010000015">
    <property type="protein sequence ID" value="KAL3503597.1"/>
    <property type="molecule type" value="Genomic_DNA"/>
</dbReference>
<name>A0ABD2YCL7_9GENT</name>
<dbReference type="Proteomes" id="UP001630127">
    <property type="component" value="Unassembled WGS sequence"/>
</dbReference>
<evidence type="ECO:0000313" key="1">
    <source>
        <dbReference type="EMBL" id="KAL3503597.1"/>
    </source>
</evidence>
<reference evidence="1 2" key="1">
    <citation type="submission" date="2024-11" db="EMBL/GenBank/DDBJ databases">
        <title>A near-complete genome assembly of Cinchona calisaya.</title>
        <authorList>
            <person name="Lian D.C."/>
            <person name="Zhao X.W."/>
            <person name="Wei L."/>
        </authorList>
    </citation>
    <scope>NUCLEOTIDE SEQUENCE [LARGE SCALE GENOMIC DNA]</scope>
    <source>
        <tissue evidence="1">Nenye</tissue>
    </source>
</reference>
<organism evidence="1 2">
    <name type="scientific">Cinchona calisaya</name>
    <dbReference type="NCBI Taxonomy" id="153742"/>
    <lineage>
        <taxon>Eukaryota</taxon>
        <taxon>Viridiplantae</taxon>
        <taxon>Streptophyta</taxon>
        <taxon>Embryophyta</taxon>
        <taxon>Tracheophyta</taxon>
        <taxon>Spermatophyta</taxon>
        <taxon>Magnoliopsida</taxon>
        <taxon>eudicotyledons</taxon>
        <taxon>Gunneridae</taxon>
        <taxon>Pentapetalae</taxon>
        <taxon>asterids</taxon>
        <taxon>lamiids</taxon>
        <taxon>Gentianales</taxon>
        <taxon>Rubiaceae</taxon>
        <taxon>Cinchonoideae</taxon>
        <taxon>Cinchoneae</taxon>
        <taxon>Cinchona</taxon>
    </lineage>
</organism>
<gene>
    <name evidence="1" type="ORF">ACH5RR_038046</name>
</gene>
<accession>A0ABD2YCL7</accession>
<protein>
    <submittedName>
        <fullName evidence="1">Uncharacterized protein</fullName>
    </submittedName>
</protein>
<sequence>MFLSYAFGLTARVAFGKKSKYQEEVILHIEEATKMTSGFNIADVNPSGKLIQVISENSLSSRRCREILMKYLKTYLMTISRKFNRQNLRVEKQRNIWLMSF</sequence>
<proteinExistence type="predicted"/>
<dbReference type="AlphaFoldDB" id="A0ABD2YCL7"/>
<keyword evidence="2" id="KW-1185">Reference proteome</keyword>
<comment type="caution">
    <text evidence="1">The sequence shown here is derived from an EMBL/GenBank/DDBJ whole genome shotgun (WGS) entry which is preliminary data.</text>
</comment>